<dbReference type="VEuPathDB" id="FungiDB:CC1G_15599"/>
<evidence type="ECO:0000313" key="3">
    <source>
        <dbReference type="EMBL" id="EFI27563.1"/>
    </source>
</evidence>
<feature type="transmembrane region" description="Helical" evidence="2">
    <location>
        <begin position="119"/>
        <end position="137"/>
    </location>
</feature>
<dbReference type="KEGG" id="cci:CC1G_15599"/>
<dbReference type="EMBL" id="AACS02000006">
    <property type="protein sequence ID" value="EFI27563.1"/>
    <property type="molecule type" value="Genomic_DNA"/>
</dbReference>
<feature type="compositionally biased region" description="Low complexity" evidence="1">
    <location>
        <begin position="287"/>
        <end position="317"/>
    </location>
</feature>
<evidence type="ECO:0000313" key="4">
    <source>
        <dbReference type="Proteomes" id="UP000001861"/>
    </source>
</evidence>
<dbReference type="InParanoid" id="D6RNC9"/>
<dbReference type="HOGENOM" id="CLU_725714_0_0_1"/>
<keyword evidence="2" id="KW-0812">Transmembrane</keyword>
<feature type="transmembrane region" description="Helical" evidence="2">
    <location>
        <begin position="84"/>
        <end position="107"/>
    </location>
</feature>
<dbReference type="Proteomes" id="UP000001861">
    <property type="component" value="Unassembled WGS sequence"/>
</dbReference>
<keyword evidence="4" id="KW-1185">Reference proteome</keyword>
<protein>
    <submittedName>
        <fullName evidence="3">Uncharacterized protein</fullName>
    </submittedName>
</protein>
<name>D6RNC9_COPC7</name>
<dbReference type="OrthoDB" id="2927416at2759"/>
<comment type="caution">
    <text evidence="3">The sequence shown here is derived from an EMBL/GenBank/DDBJ whole genome shotgun (WGS) entry which is preliminary data.</text>
</comment>
<dbReference type="OMA" id="IDAIAYF"/>
<evidence type="ECO:0000256" key="1">
    <source>
        <dbReference type="SAM" id="MobiDB-lite"/>
    </source>
</evidence>
<feature type="region of interest" description="Disordered" evidence="1">
    <location>
        <begin position="241"/>
        <end position="326"/>
    </location>
</feature>
<dbReference type="GeneID" id="9378226"/>
<proteinExistence type="predicted"/>
<keyword evidence="2" id="KW-1133">Transmembrane helix</keyword>
<accession>D6RNC9</accession>
<gene>
    <name evidence="3" type="ORF">CC1G_15599</name>
</gene>
<reference evidence="3 4" key="1">
    <citation type="journal article" date="2010" name="Proc. Natl. Acad. Sci. U.S.A.">
        <title>Insights into evolution of multicellular fungi from the assembled chromosomes of the mushroom Coprinopsis cinerea (Coprinus cinereus).</title>
        <authorList>
            <person name="Stajich J.E."/>
            <person name="Wilke S.K."/>
            <person name="Ahren D."/>
            <person name="Au C.H."/>
            <person name="Birren B.W."/>
            <person name="Borodovsky M."/>
            <person name="Burns C."/>
            <person name="Canback B."/>
            <person name="Casselton L.A."/>
            <person name="Cheng C.K."/>
            <person name="Deng J."/>
            <person name="Dietrich F.S."/>
            <person name="Fargo D.C."/>
            <person name="Farman M.L."/>
            <person name="Gathman A.C."/>
            <person name="Goldberg J."/>
            <person name="Guigo R."/>
            <person name="Hoegger P.J."/>
            <person name="Hooker J.B."/>
            <person name="Huggins A."/>
            <person name="James T.Y."/>
            <person name="Kamada T."/>
            <person name="Kilaru S."/>
            <person name="Kodira C."/>
            <person name="Kues U."/>
            <person name="Kupfer D."/>
            <person name="Kwan H.S."/>
            <person name="Lomsadze A."/>
            <person name="Li W."/>
            <person name="Lilly W.W."/>
            <person name="Ma L.J."/>
            <person name="Mackey A.J."/>
            <person name="Manning G."/>
            <person name="Martin F."/>
            <person name="Muraguchi H."/>
            <person name="Natvig D.O."/>
            <person name="Palmerini H."/>
            <person name="Ramesh M.A."/>
            <person name="Rehmeyer C.J."/>
            <person name="Roe B.A."/>
            <person name="Shenoy N."/>
            <person name="Stanke M."/>
            <person name="Ter-Hovhannisyan V."/>
            <person name="Tunlid A."/>
            <person name="Velagapudi R."/>
            <person name="Vision T.J."/>
            <person name="Zeng Q."/>
            <person name="Zolan M.E."/>
            <person name="Pukkila P.J."/>
        </authorList>
    </citation>
    <scope>NUCLEOTIDE SEQUENCE [LARGE SCALE GENOMIC DNA]</scope>
    <source>
        <strain evidence="4">Okayama-7 / 130 / ATCC MYA-4618 / FGSC 9003</strain>
    </source>
</reference>
<evidence type="ECO:0000256" key="2">
    <source>
        <dbReference type="SAM" id="Phobius"/>
    </source>
</evidence>
<dbReference type="RefSeq" id="XP_002911057.1">
    <property type="nucleotide sequence ID" value="XM_002911011.1"/>
</dbReference>
<dbReference type="STRING" id="240176.D6RNC9"/>
<organism evidence="3 4">
    <name type="scientific">Coprinopsis cinerea (strain Okayama-7 / 130 / ATCC MYA-4618 / FGSC 9003)</name>
    <name type="common">Inky cap fungus</name>
    <name type="synonym">Hormographiella aspergillata</name>
    <dbReference type="NCBI Taxonomy" id="240176"/>
    <lineage>
        <taxon>Eukaryota</taxon>
        <taxon>Fungi</taxon>
        <taxon>Dikarya</taxon>
        <taxon>Basidiomycota</taxon>
        <taxon>Agaricomycotina</taxon>
        <taxon>Agaricomycetes</taxon>
        <taxon>Agaricomycetidae</taxon>
        <taxon>Agaricales</taxon>
        <taxon>Agaricineae</taxon>
        <taxon>Psathyrellaceae</taxon>
        <taxon>Coprinopsis</taxon>
    </lineage>
</organism>
<keyword evidence="2" id="KW-0472">Membrane</keyword>
<feature type="transmembrane region" description="Helical" evidence="2">
    <location>
        <begin position="201"/>
        <end position="223"/>
    </location>
</feature>
<sequence length="391" mass="42561">MPIRPPPLKLKYDNRFPLPIPSARKPPVKESFFAKLYKANWRNAIVAVAGFNALRFIYKADWVTRTYNAWSDLEIDASANATKLAMVSIALCVMYAVATLIELFGAIGIATRRFAFVRAYTFLAFVSATLATAASVLKTTSFFVNAEELMYECVALALSGRGYSKSQFRGKMWPGSFLAVGLMQARRECVEAWTQQSWSQIVGVFVFGFMPSMISYLIVYTYYRQTTDASHPAYMIANQTVPRASSSRRQRNNGYSRVASDAPYAGSAEGETNSRAANAGQRSARLRVNAAASNRAGANGDAGRTAAAPTAAHTTRGLNRPNRPPALKELEPPIFTPQRGILMQSAAALSSLLSPGPPTYGVNPVNQNRLGAIALSCSGGSLRSARYDKFV</sequence>
<dbReference type="AlphaFoldDB" id="D6RNC9"/>